<feature type="transmembrane region" description="Helical" evidence="1">
    <location>
        <begin position="110"/>
        <end position="137"/>
    </location>
</feature>
<dbReference type="GO" id="GO:0016020">
    <property type="term" value="C:membrane"/>
    <property type="evidence" value="ECO:0007669"/>
    <property type="project" value="InterPro"/>
</dbReference>
<evidence type="ECO:0000313" key="4">
    <source>
        <dbReference type="Proteomes" id="UP000243525"/>
    </source>
</evidence>
<dbReference type="InterPro" id="IPR050640">
    <property type="entry name" value="Bact_2-comp_sensor_kinase"/>
</dbReference>
<feature type="transmembrane region" description="Helical" evidence="1">
    <location>
        <begin position="42"/>
        <end position="61"/>
    </location>
</feature>
<dbReference type="EMBL" id="QAAD01000005">
    <property type="protein sequence ID" value="PTN09353.1"/>
    <property type="molecule type" value="Genomic_DNA"/>
</dbReference>
<feature type="domain" description="Signal transduction histidine kinase internal region" evidence="2">
    <location>
        <begin position="164"/>
        <end position="240"/>
    </location>
</feature>
<evidence type="ECO:0000256" key="1">
    <source>
        <dbReference type="SAM" id="Phobius"/>
    </source>
</evidence>
<evidence type="ECO:0000259" key="2">
    <source>
        <dbReference type="Pfam" id="PF06580"/>
    </source>
</evidence>
<dbReference type="OrthoDB" id="9809908at2"/>
<comment type="caution">
    <text evidence="3">The sequence shown here is derived from an EMBL/GenBank/DDBJ whole genome shotgun (WGS) entry which is preliminary data.</text>
</comment>
<protein>
    <submittedName>
        <fullName evidence="3">Histidine kinase</fullName>
    </submittedName>
</protein>
<keyword evidence="3" id="KW-0808">Transferase</keyword>
<proteinExistence type="predicted"/>
<dbReference type="AlphaFoldDB" id="A0A2T5C3M6"/>
<keyword evidence="1" id="KW-1133">Transmembrane helix</keyword>
<dbReference type="PANTHER" id="PTHR34220">
    <property type="entry name" value="SENSOR HISTIDINE KINASE YPDA"/>
    <property type="match status" value="1"/>
</dbReference>
<dbReference type="RefSeq" id="WP_107821759.1">
    <property type="nucleotide sequence ID" value="NZ_OY782574.1"/>
</dbReference>
<feature type="transmembrane region" description="Helical" evidence="1">
    <location>
        <begin position="73"/>
        <end position="90"/>
    </location>
</feature>
<reference evidence="3 4" key="1">
    <citation type="submission" date="2018-04" db="EMBL/GenBank/DDBJ databases">
        <title>Genomic Encyclopedia of Archaeal and Bacterial Type Strains, Phase II (KMG-II): from individual species to whole genera.</title>
        <authorList>
            <person name="Goeker M."/>
        </authorList>
    </citation>
    <scope>NUCLEOTIDE SEQUENCE [LARGE SCALE GENOMIC DNA]</scope>
    <source>
        <strain evidence="3 4">DSM 28823</strain>
    </source>
</reference>
<name>A0A2T5C3M6_9BACT</name>
<evidence type="ECO:0000313" key="3">
    <source>
        <dbReference type="EMBL" id="PTN09353.1"/>
    </source>
</evidence>
<keyword evidence="1" id="KW-0472">Membrane</keyword>
<dbReference type="InterPro" id="IPR010559">
    <property type="entry name" value="Sig_transdc_His_kin_internal"/>
</dbReference>
<dbReference type="Pfam" id="PF06580">
    <property type="entry name" value="His_kinase"/>
    <property type="match status" value="1"/>
</dbReference>
<dbReference type="Gene3D" id="3.30.565.10">
    <property type="entry name" value="Histidine kinase-like ATPase, C-terminal domain"/>
    <property type="match status" value="1"/>
</dbReference>
<dbReference type="SUPFAM" id="SSF55874">
    <property type="entry name" value="ATPase domain of HSP90 chaperone/DNA topoisomerase II/histidine kinase"/>
    <property type="match status" value="1"/>
</dbReference>
<sequence>MAKIKQYSLGQSLLYVVLWCIIAIVLHYVSIDLSGVMNNIQYSKLLVLLVGSFYLNYFVLIPRLLSKRKVRSYAASLVGTLAVVFGLIYFSELPFYEHHPVVFDTKTEALGYLFIPLPSPMTLSTGIVLLCIVSLAVSTGIRGTSEWFKQENQLKEIENKKLVAELSYLKAQINPHFFFNTLNSIYALARQKSDKTPDVILLLSGLMRYVIYEASAPRVYLKKEVEHIRNFIELQQMRLSQIVRIDYQVNGNPKGILIEPLIFTVLVENAFKHGIDYTRKNTIRVHLDIKANELHFLVSNPLVMRRQTKISKFEDAGIGLDNVKKRLDLLYPGRHSLAVIERDSIYTVELKLTLERANHEMHNH</sequence>
<dbReference type="InterPro" id="IPR036890">
    <property type="entry name" value="HATPase_C_sf"/>
</dbReference>
<dbReference type="Proteomes" id="UP000243525">
    <property type="component" value="Unassembled WGS sequence"/>
</dbReference>
<dbReference type="PANTHER" id="PTHR34220:SF7">
    <property type="entry name" value="SENSOR HISTIDINE KINASE YPDA"/>
    <property type="match status" value="1"/>
</dbReference>
<keyword evidence="1" id="KW-0812">Transmembrane</keyword>
<organism evidence="3 4">
    <name type="scientific">Mangrovibacterium marinum</name>
    <dbReference type="NCBI Taxonomy" id="1639118"/>
    <lineage>
        <taxon>Bacteria</taxon>
        <taxon>Pseudomonadati</taxon>
        <taxon>Bacteroidota</taxon>
        <taxon>Bacteroidia</taxon>
        <taxon>Marinilabiliales</taxon>
        <taxon>Prolixibacteraceae</taxon>
        <taxon>Mangrovibacterium</taxon>
    </lineage>
</organism>
<feature type="transmembrane region" description="Helical" evidence="1">
    <location>
        <begin position="12"/>
        <end position="30"/>
    </location>
</feature>
<keyword evidence="4" id="KW-1185">Reference proteome</keyword>
<dbReference type="GO" id="GO:0000155">
    <property type="term" value="F:phosphorelay sensor kinase activity"/>
    <property type="evidence" value="ECO:0007669"/>
    <property type="project" value="InterPro"/>
</dbReference>
<gene>
    <name evidence="3" type="ORF">C8N47_105194</name>
</gene>
<accession>A0A2T5C3M6</accession>
<keyword evidence="3" id="KW-0418">Kinase</keyword>